<organism evidence="2 3">
    <name type="scientific">Pontibacterium sinense</name>
    <dbReference type="NCBI Taxonomy" id="2781979"/>
    <lineage>
        <taxon>Bacteria</taxon>
        <taxon>Pseudomonadati</taxon>
        <taxon>Pseudomonadota</taxon>
        <taxon>Gammaproteobacteria</taxon>
        <taxon>Oceanospirillales</taxon>
        <taxon>Oceanospirillaceae</taxon>
        <taxon>Pontibacterium</taxon>
    </lineage>
</organism>
<feature type="domain" description="NYN" evidence="1">
    <location>
        <begin position="6"/>
        <end position="155"/>
    </location>
</feature>
<sequence length="413" mass="47076">MEQKERIALFIDLDNLVGFCLDDGLPIDIKGEIKKLEEHGRISIRRSFGDIVKLPMAFDKKQELRQMLQANLVQHEDIPHYNNYKNTADIRLAIDALSTAYTHPDINYFAVIANDRDFMPLFAKLKEIGKTVIGIGSTSDSVGELYKSACDIFYYHDELGQQKPKIEKRSVSSEQDVINLLLETVEYLESEEKKPLGATIVPEMKARADLDFKNYSYGSFRGFCEMLEGRGIISTVPQGGDVIVSIVDQSGALDTGAVALRASGLLNDYMEFVKSVFKLRADLPDHEQRLEIYQKADELLAENPDGVSLKELSKDVTAALGLENGEQTAVYKIIYTLYRSECFLAERTEDSYNPQILHSIVSHEDMEKNLIKRLIILFRKHNPEREFNAHKWSEMFVGNTSFSRLIKFVYNYE</sequence>
<dbReference type="Pfam" id="PF01936">
    <property type="entry name" value="NYN"/>
    <property type="match status" value="1"/>
</dbReference>
<evidence type="ECO:0000313" key="3">
    <source>
        <dbReference type="Proteomes" id="UP000640333"/>
    </source>
</evidence>
<evidence type="ECO:0000313" key="2">
    <source>
        <dbReference type="EMBL" id="MBE9397399.1"/>
    </source>
</evidence>
<dbReference type="PANTHER" id="PTHR35811">
    <property type="entry name" value="SLR1870 PROTEIN"/>
    <property type="match status" value="1"/>
</dbReference>
<gene>
    <name evidence="2" type="ORF">IOQ59_09010</name>
</gene>
<dbReference type="EMBL" id="JADEYS010000007">
    <property type="protein sequence ID" value="MBE9397399.1"/>
    <property type="molecule type" value="Genomic_DNA"/>
</dbReference>
<keyword evidence="3" id="KW-1185">Reference proteome</keyword>
<name>A0A8J7FDG4_9GAMM</name>
<dbReference type="AlphaFoldDB" id="A0A8J7FDG4"/>
<reference evidence="2" key="1">
    <citation type="submission" date="2020-10" db="EMBL/GenBank/DDBJ databases">
        <title>Bacterium isolated from coastal waters sediment.</title>
        <authorList>
            <person name="Chen R.-J."/>
            <person name="Lu D.-C."/>
            <person name="Zhu K.-L."/>
            <person name="Du Z.-J."/>
        </authorList>
    </citation>
    <scope>NUCLEOTIDE SEQUENCE</scope>
    <source>
        <strain evidence="2">N1Y112</strain>
    </source>
</reference>
<dbReference type="GO" id="GO:0004540">
    <property type="term" value="F:RNA nuclease activity"/>
    <property type="evidence" value="ECO:0007669"/>
    <property type="project" value="InterPro"/>
</dbReference>
<dbReference type="CDD" id="cd11297">
    <property type="entry name" value="PIN_LabA-like_N_1"/>
    <property type="match status" value="1"/>
</dbReference>
<accession>A0A8J7FDG4</accession>
<protein>
    <submittedName>
        <fullName evidence="2">NYN domain-containing protein</fullName>
    </submittedName>
</protein>
<comment type="caution">
    <text evidence="2">The sequence shown here is derived from an EMBL/GenBank/DDBJ whole genome shotgun (WGS) entry which is preliminary data.</text>
</comment>
<evidence type="ECO:0000259" key="1">
    <source>
        <dbReference type="Pfam" id="PF01936"/>
    </source>
</evidence>
<proteinExistence type="predicted"/>
<dbReference type="Proteomes" id="UP000640333">
    <property type="component" value="Unassembled WGS sequence"/>
</dbReference>
<dbReference type="PANTHER" id="PTHR35811:SF1">
    <property type="entry name" value="HTH OST-TYPE DOMAIN-CONTAINING PROTEIN"/>
    <property type="match status" value="1"/>
</dbReference>
<dbReference type="RefSeq" id="WP_193952947.1">
    <property type="nucleotide sequence ID" value="NZ_JADEYS010000007.1"/>
</dbReference>
<dbReference type="Gene3D" id="3.40.50.1010">
    <property type="entry name" value="5'-nuclease"/>
    <property type="match status" value="1"/>
</dbReference>
<dbReference type="InterPro" id="IPR021139">
    <property type="entry name" value="NYN"/>
</dbReference>